<name>A0ABZ0NYX4_CERBT</name>
<protein>
    <recommendedName>
        <fullName evidence="3">Actin-like ATPase domain-containing protein</fullName>
    </recommendedName>
</protein>
<proteinExistence type="predicted"/>
<dbReference type="Proteomes" id="UP001302367">
    <property type="component" value="Chromosome 6"/>
</dbReference>
<evidence type="ECO:0008006" key="3">
    <source>
        <dbReference type="Google" id="ProtNLM"/>
    </source>
</evidence>
<accession>A0ABZ0NYX4</accession>
<dbReference type="RefSeq" id="XP_023453321.2">
    <property type="nucleotide sequence ID" value="XM_023600985.2"/>
</dbReference>
<gene>
    <name evidence="1" type="ORF">RHO25_009450</name>
</gene>
<dbReference type="EMBL" id="CP134189">
    <property type="protein sequence ID" value="WPB04803.1"/>
    <property type="molecule type" value="Genomic_DNA"/>
</dbReference>
<sequence length="353" mass="39904">MGHGTAVVRHHNGTYQSIALIKGDSAYKEVMYRFVTDPKPRTPTEYTNTWSETWALFWWLLKRHINKLVGLPATPDTAILASMLSALREATEASVDGKYPINSGILSVPDHLKFAEAETNDIFDYLKLENLMMRSPSVFEKAHLPAASAAYRGYGKGLCKNYLDSYRCEEEEWYFPSKNILHVDLGIESFSGTIIDFKDGQSTITVEGSFVDLNLGYQEEKADEIYWKAIGERIREMVSSTKRRIDIDELVLSGPSANTSGLRVALREALHDMVEEEVLFSLNEVDDATLADGHWTNTYTFATARGAAEIAKRRQEGPVNCMQTDECKELRRQVHDGTLPKERMTRYGDRQGL</sequence>
<organism evidence="1 2">
    <name type="scientific">Cercospora beticola</name>
    <name type="common">Sugarbeet leaf spot fungus</name>
    <dbReference type="NCBI Taxonomy" id="122368"/>
    <lineage>
        <taxon>Eukaryota</taxon>
        <taxon>Fungi</taxon>
        <taxon>Dikarya</taxon>
        <taxon>Ascomycota</taxon>
        <taxon>Pezizomycotina</taxon>
        <taxon>Dothideomycetes</taxon>
        <taxon>Dothideomycetidae</taxon>
        <taxon>Mycosphaerellales</taxon>
        <taxon>Mycosphaerellaceae</taxon>
        <taxon>Cercospora</taxon>
    </lineage>
</organism>
<reference evidence="1 2" key="1">
    <citation type="submission" date="2023-09" db="EMBL/GenBank/DDBJ databases">
        <title>Complete-Gapless Cercospora beticola genome.</title>
        <authorList>
            <person name="Wyatt N.A."/>
            <person name="Spanner R.E."/>
            <person name="Bolton M.D."/>
        </authorList>
    </citation>
    <scope>NUCLEOTIDE SEQUENCE [LARGE SCALE GENOMIC DNA]</scope>
    <source>
        <strain evidence="1">Cb09-40</strain>
    </source>
</reference>
<evidence type="ECO:0000313" key="1">
    <source>
        <dbReference type="EMBL" id="WPB04803.1"/>
    </source>
</evidence>
<evidence type="ECO:0000313" key="2">
    <source>
        <dbReference type="Proteomes" id="UP001302367"/>
    </source>
</evidence>
<dbReference type="GeneID" id="35432040"/>
<keyword evidence="2" id="KW-1185">Reference proteome</keyword>